<dbReference type="Proteomes" id="UP000504607">
    <property type="component" value="Chromosome 5"/>
</dbReference>
<keyword evidence="1" id="KW-0732">Signal</keyword>
<dbReference type="GeneID" id="105046333"/>
<dbReference type="GO" id="GO:0005504">
    <property type="term" value="F:fatty acid binding"/>
    <property type="evidence" value="ECO:0007669"/>
    <property type="project" value="InterPro"/>
</dbReference>
<reference evidence="3" key="1">
    <citation type="submission" date="2015-08" db="EMBL/GenBank/DDBJ databases">
        <title>Discovery, identification and sequence characterization of non-specific lipid transfer protein (nsLTPs) in oil palm.</title>
        <authorList>
            <person name="Ismail M.F."/>
            <person name="Namasivayam P."/>
            <person name="Shaharuddin N.A."/>
            <person name="Low L.E.T."/>
        </authorList>
    </citation>
    <scope>NUCLEOTIDE SEQUENCE</scope>
</reference>
<dbReference type="PANTHER" id="PTHR33122">
    <property type="entry name" value="LIPID BINDING PROTEIN-RELATED"/>
    <property type="match status" value="1"/>
</dbReference>
<dbReference type="OrthoDB" id="678526at2759"/>
<dbReference type="SMART" id="SM00499">
    <property type="entry name" value="AAI"/>
    <property type="match status" value="1"/>
</dbReference>
<dbReference type="KEGG" id="egu:105046333"/>
<evidence type="ECO:0000313" key="4">
    <source>
        <dbReference type="Proteomes" id="UP000504607"/>
    </source>
</evidence>
<dbReference type="InterPro" id="IPR039265">
    <property type="entry name" value="DIR1-like"/>
</dbReference>
<protein>
    <submittedName>
        <fullName evidence="3">Type 5 nonspecific lipid transfer protein LTP501</fullName>
    </submittedName>
    <submittedName>
        <fullName evidence="5">Uncharacterized protein LOC105046333</fullName>
    </submittedName>
</protein>
<dbReference type="CDD" id="cd00010">
    <property type="entry name" value="AAI_LTSS"/>
    <property type="match status" value="1"/>
</dbReference>
<dbReference type="InterPro" id="IPR016140">
    <property type="entry name" value="Bifunc_inhib/LTP/seed_store"/>
</dbReference>
<proteinExistence type="evidence at transcript level"/>
<feature type="domain" description="Bifunctional inhibitor/plant lipid transfer protein/seed storage helical" evidence="2">
    <location>
        <begin position="31"/>
        <end position="112"/>
    </location>
</feature>
<dbReference type="EMBL" id="KT381261">
    <property type="protein sequence ID" value="AOC88986.1"/>
    <property type="molecule type" value="mRNA"/>
</dbReference>
<dbReference type="PANTHER" id="PTHR33122:SF4">
    <property type="entry name" value="OS04G0415800 PROTEIN"/>
    <property type="match status" value="1"/>
</dbReference>
<organism evidence="3">
    <name type="scientific">Elaeis guineensis var. tenera</name>
    <name type="common">Oil palm</name>
    <dbReference type="NCBI Taxonomy" id="51953"/>
    <lineage>
        <taxon>Eukaryota</taxon>
        <taxon>Viridiplantae</taxon>
        <taxon>Streptophyta</taxon>
        <taxon>Embryophyta</taxon>
        <taxon>Tracheophyta</taxon>
        <taxon>Spermatophyta</taxon>
        <taxon>Magnoliopsida</taxon>
        <taxon>Liliopsida</taxon>
        <taxon>Arecaceae</taxon>
        <taxon>Arecoideae</taxon>
        <taxon>Cocoseae</taxon>
        <taxon>Elaeidinae</taxon>
        <taxon>Elaeis</taxon>
    </lineage>
</organism>
<evidence type="ECO:0000259" key="2">
    <source>
        <dbReference type="SMART" id="SM00499"/>
    </source>
</evidence>
<evidence type="ECO:0000313" key="3">
    <source>
        <dbReference type="EMBL" id="AOC88986.1"/>
    </source>
</evidence>
<dbReference type="GO" id="GO:0009627">
    <property type="term" value="P:systemic acquired resistance"/>
    <property type="evidence" value="ECO:0007669"/>
    <property type="project" value="InterPro"/>
</dbReference>
<name>A0A1C8V9L1_ELAGV</name>
<feature type="signal peptide" evidence="1">
    <location>
        <begin position="1"/>
        <end position="21"/>
    </location>
</feature>
<evidence type="ECO:0000256" key="1">
    <source>
        <dbReference type="SAM" id="SignalP"/>
    </source>
</evidence>
<dbReference type="InterPro" id="IPR036312">
    <property type="entry name" value="Bifun_inhib/LTP/seed_sf"/>
</dbReference>
<keyword evidence="4" id="KW-1185">Reference proteome</keyword>
<reference evidence="5" key="2">
    <citation type="submission" date="2025-04" db="UniProtKB">
        <authorList>
            <consortium name="RefSeq"/>
        </authorList>
    </citation>
    <scope>IDENTIFICATION</scope>
</reference>
<evidence type="ECO:0000313" key="5">
    <source>
        <dbReference type="RefSeq" id="XP_010923195.1"/>
    </source>
</evidence>
<sequence>MEVSRKYLYLLGLLLLAGAVGLESVDGAGECGRVPADKMALRMAPCVPASQNTRARVSAECCLEVQKLGKNPRCLCAVMLSNTAKRAGVKPAIAMTIPKRCRIAHRPVGYKCGGYTLP</sequence>
<accession>A0A1C8V9L1</accession>
<dbReference type="Gene3D" id="1.10.110.10">
    <property type="entry name" value="Plant lipid-transfer and hydrophobic proteins"/>
    <property type="match status" value="1"/>
</dbReference>
<dbReference type="RefSeq" id="XP_010923195.1">
    <property type="nucleotide sequence ID" value="XM_010924893.1"/>
</dbReference>
<feature type="chain" id="PRO_5044556585" evidence="1">
    <location>
        <begin position="22"/>
        <end position="118"/>
    </location>
</feature>
<dbReference type="SUPFAM" id="SSF47699">
    <property type="entry name" value="Bifunctional inhibitor/lipid-transfer protein/seed storage 2S albumin"/>
    <property type="match status" value="1"/>
</dbReference>
<dbReference type="AlphaFoldDB" id="A0A1C8V9L1"/>
<gene>
    <name evidence="5" type="primary">LOC105046333</name>
</gene>
<dbReference type="Pfam" id="PF14368">
    <property type="entry name" value="LTP_2"/>
    <property type="match status" value="1"/>
</dbReference>